<comment type="caution">
    <text evidence="1">The sequence shown here is derived from an EMBL/GenBank/DDBJ whole genome shotgun (WGS) entry which is preliminary data.</text>
</comment>
<dbReference type="Proteomes" id="UP000813444">
    <property type="component" value="Unassembled WGS sequence"/>
</dbReference>
<protein>
    <recommendedName>
        <fullName evidence="3">F-box domain-containing protein</fullName>
    </recommendedName>
</protein>
<organism evidence="1 2">
    <name type="scientific">Stachybotrys elegans</name>
    <dbReference type="NCBI Taxonomy" id="80388"/>
    <lineage>
        <taxon>Eukaryota</taxon>
        <taxon>Fungi</taxon>
        <taxon>Dikarya</taxon>
        <taxon>Ascomycota</taxon>
        <taxon>Pezizomycotina</taxon>
        <taxon>Sordariomycetes</taxon>
        <taxon>Hypocreomycetidae</taxon>
        <taxon>Hypocreales</taxon>
        <taxon>Stachybotryaceae</taxon>
        <taxon>Stachybotrys</taxon>
    </lineage>
</organism>
<gene>
    <name evidence="1" type="ORF">B0I35DRAFT_425457</name>
</gene>
<dbReference type="EMBL" id="JAGPNK010000003">
    <property type="protein sequence ID" value="KAH7325031.1"/>
    <property type="molecule type" value="Genomic_DNA"/>
</dbReference>
<sequence length="469" mass="53340">MNHYQGPQDQTRLMTAPIDGLAPELLNQILSWVYKTDARGRNNLAICLLVCRQWNQQGQSILYRDLVLDTGNLQQFLESFDKNALSSYTRALTLRASAPLVEDWDPNETDAQKYHSISFNRLDGWLRRLTYDVFPLMNKLITLSICVMRNQNCKLSKHTLAAVLKALPATCVDLELDTNGKDSDDINNDFDENTVSDDSTHLCEELRRILPRLQHVRLNLRFTCGALVGKYEEDGFNPIKIPNVQQFLINCRRVWSTSQCCPQTISENPSVREQRSWHSLIHGLSHVMDCGGLRPGADVRVLAQSAGSLAHATIKKTLLCYHATEKCTWAYPLATTPLKGEVLYFLRTESGGFIGESRYLQDIIEGFSWITLKTEARLHKDRVRDGVAESIDVTPEEEWRTRWPRQSCALWVNESKTGMLLAEAERRDGPLGSENGYDALQWVVELTPEGWYRPEQTDGALLERVQGLD</sequence>
<name>A0A8K0T2Q9_9HYPO</name>
<evidence type="ECO:0000313" key="1">
    <source>
        <dbReference type="EMBL" id="KAH7325031.1"/>
    </source>
</evidence>
<evidence type="ECO:0000313" key="2">
    <source>
        <dbReference type="Proteomes" id="UP000813444"/>
    </source>
</evidence>
<keyword evidence="2" id="KW-1185">Reference proteome</keyword>
<evidence type="ECO:0008006" key="3">
    <source>
        <dbReference type="Google" id="ProtNLM"/>
    </source>
</evidence>
<dbReference type="AlphaFoldDB" id="A0A8K0T2Q9"/>
<reference evidence="1" key="1">
    <citation type="journal article" date="2021" name="Nat. Commun.">
        <title>Genetic determinants of endophytism in the Arabidopsis root mycobiome.</title>
        <authorList>
            <person name="Mesny F."/>
            <person name="Miyauchi S."/>
            <person name="Thiergart T."/>
            <person name="Pickel B."/>
            <person name="Atanasova L."/>
            <person name="Karlsson M."/>
            <person name="Huettel B."/>
            <person name="Barry K.W."/>
            <person name="Haridas S."/>
            <person name="Chen C."/>
            <person name="Bauer D."/>
            <person name="Andreopoulos W."/>
            <person name="Pangilinan J."/>
            <person name="LaButti K."/>
            <person name="Riley R."/>
            <person name="Lipzen A."/>
            <person name="Clum A."/>
            <person name="Drula E."/>
            <person name="Henrissat B."/>
            <person name="Kohler A."/>
            <person name="Grigoriev I.V."/>
            <person name="Martin F.M."/>
            <person name="Hacquard S."/>
        </authorList>
    </citation>
    <scope>NUCLEOTIDE SEQUENCE</scope>
    <source>
        <strain evidence="1">MPI-CAGE-CH-0235</strain>
    </source>
</reference>
<accession>A0A8K0T2Q9</accession>
<proteinExistence type="predicted"/>
<dbReference type="OrthoDB" id="4192220at2759"/>